<keyword evidence="4 6" id="KW-0274">FAD</keyword>
<dbReference type="InterPro" id="IPR007867">
    <property type="entry name" value="GMC_OxRtase_C"/>
</dbReference>
<evidence type="ECO:0000313" key="10">
    <source>
        <dbReference type="Proteomes" id="UP001218218"/>
    </source>
</evidence>
<feature type="chain" id="PRO_5042056974" evidence="7">
    <location>
        <begin position="20"/>
        <end position="593"/>
    </location>
</feature>
<dbReference type="PANTHER" id="PTHR11552:SF147">
    <property type="entry name" value="CHOLINE DEHYDROGENASE, MITOCHONDRIAL"/>
    <property type="match status" value="1"/>
</dbReference>
<evidence type="ECO:0000256" key="2">
    <source>
        <dbReference type="ARBA" id="ARBA00010790"/>
    </source>
</evidence>
<reference evidence="9" key="1">
    <citation type="submission" date="2023-03" db="EMBL/GenBank/DDBJ databases">
        <title>Massive genome expansion in bonnet fungi (Mycena s.s.) driven by repeated elements and novel gene families across ecological guilds.</title>
        <authorList>
            <consortium name="Lawrence Berkeley National Laboratory"/>
            <person name="Harder C.B."/>
            <person name="Miyauchi S."/>
            <person name="Viragh M."/>
            <person name="Kuo A."/>
            <person name="Thoen E."/>
            <person name="Andreopoulos B."/>
            <person name="Lu D."/>
            <person name="Skrede I."/>
            <person name="Drula E."/>
            <person name="Henrissat B."/>
            <person name="Morin E."/>
            <person name="Kohler A."/>
            <person name="Barry K."/>
            <person name="LaButti K."/>
            <person name="Morin E."/>
            <person name="Salamov A."/>
            <person name="Lipzen A."/>
            <person name="Mereny Z."/>
            <person name="Hegedus B."/>
            <person name="Baldrian P."/>
            <person name="Stursova M."/>
            <person name="Weitz H."/>
            <person name="Taylor A."/>
            <person name="Grigoriev I.V."/>
            <person name="Nagy L.G."/>
            <person name="Martin F."/>
            <person name="Kauserud H."/>
        </authorList>
    </citation>
    <scope>NUCLEOTIDE SEQUENCE</scope>
    <source>
        <strain evidence="9">CBHHK002</strain>
    </source>
</reference>
<evidence type="ECO:0000259" key="8">
    <source>
        <dbReference type="PROSITE" id="PS00624"/>
    </source>
</evidence>
<feature type="domain" description="Glucose-methanol-choline oxidoreductase N-terminal" evidence="8">
    <location>
        <begin position="305"/>
        <end position="319"/>
    </location>
</feature>
<keyword evidence="10" id="KW-1185">Reference proteome</keyword>
<feature type="signal peptide" evidence="7">
    <location>
        <begin position="1"/>
        <end position="19"/>
    </location>
</feature>
<dbReference type="Pfam" id="PF00732">
    <property type="entry name" value="GMC_oxred_N"/>
    <property type="match status" value="1"/>
</dbReference>
<evidence type="ECO:0000256" key="7">
    <source>
        <dbReference type="SAM" id="SignalP"/>
    </source>
</evidence>
<sequence length="593" mass="62957">MAWLLPTVVLALSARLCSGVLLDDVAALNKLNTTFDFIVVGGGTAGNVVANRLSENPAYKVLVLEAGGSNEGVLDIIVPFFGTRATPNTAQDWNYTTTPQVGLNGRTVAYNRGYVLGGSSSVNYMVWTRGSQEEFDRWASFTGDDGWSWDSLLPYFKKIERFVAPQDHHNTTGQFDPTTHGFNGVTGVSLMGFPSPISDRVIAATSQIEGYPFNLDMNNGNPIGIGWAQATILDGERSSSATSYLAPQYLARPNLYVLLNARVTRVLESPAGAVSTVEFIQDTNGKPTGNKFTLTAQKEVILSAGAVGTPNILLHSGIGNSTTLNSLGIQPIHDLPSVGQNLTDHPILLLSFLANSTDTFESEERNATQAAEDLAQWNANRTGPLVDNPPSHIGWFRVPDNSSIFDGFEDPSAGPNSAQTELLISNGGIGPPPATGNFVAFIPALVSPTSRGAITLSSSDPLADPLINPNLLGTELDLLLMREATKNAVRFTTAPAWADYVISPVGLDPSTDASIESYLRDHVGTIFHPAGSAAMSPKGVSWGVVDPDLSVKGLTGLRVVDLSVTPFIPAAHPQAAAYVIGERASDVIKAAWN</sequence>
<dbReference type="Proteomes" id="UP001218218">
    <property type="component" value="Unassembled WGS sequence"/>
</dbReference>
<dbReference type="InterPro" id="IPR012132">
    <property type="entry name" value="GMC_OxRdtase"/>
</dbReference>
<dbReference type="PROSITE" id="PS00624">
    <property type="entry name" value="GMC_OXRED_2"/>
    <property type="match status" value="1"/>
</dbReference>
<name>A0AAD6ZBW9_9AGAR</name>
<dbReference type="PIRSF" id="PIRSF000137">
    <property type="entry name" value="Alcohol_oxidase"/>
    <property type="match status" value="1"/>
</dbReference>
<dbReference type="GO" id="GO:0016614">
    <property type="term" value="F:oxidoreductase activity, acting on CH-OH group of donors"/>
    <property type="evidence" value="ECO:0007669"/>
    <property type="project" value="InterPro"/>
</dbReference>
<proteinExistence type="inferred from homology"/>
<dbReference type="InterPro" id="IPR036188">
    <property type="entry name" value="FAD/NAD-bd_sf"/>
</dbReference>
<gene>
    <name evidence="9" type="ORF">DFH08DRAFT_894732</name>
</gene>
<dbReference type="Gene3D" id="3.50.50.60">
    <property type="entry name" value="FAD/NAD(P)-binding domain"/>
    <property type="match status" value="1"/>
</dbReference>
<dbReference type="Pfam" id="PF05199">
    <property type="entry name" value="GMC_oxred_C"/>
    <property type="match status" value="1"/>
</dbReference>
<feature type="binding site" evidence="6">
    <location>
        <begin position="573"/>
        <end position="574"/>
    </location>
    <ligand>
        <name>FAD</name>
        <dbReference type="ChEBI" id="CHEBI:57692"/>
    </ligand>
</feature>
<comment type="similarity">
    <text evidence="2">Belongs to the GMC oxidoreductase family.</text>
</comment>
<protein>
    <submittedName>
        <fullName evidence="9">Aryl-alcohol oxidase</fullName>
    </submittedName>
</protein>
<comment type="cofactor">
    <cofactor evidence="1 6">
        <name>FAD</name>
        <dbReference type="ChEBI" id="CHEBI:57692"/>
    </cofactor>
</comment>
<evidence type="ECO:0000256" key="3">
    <source>
        <dbReference type="ARBA" id="ARBA00022630"/>
    </source>
</evidence>
<dbReference type="AlphaFoldDB" id="A0AAD6ZBW9"/>
<feature type="binding site" evidence="6">
    <location>
        <position position="115"/>
    </location>
    <ligand>
        <name>FAD</name>
        <dbReference type="ChEBI" id="CHEBI:57692"/>
    </ligand>
</feature>
<keyword evidence="7" id="KW-0732">Signal</keyword>
<evidence type="ECO:0000256" key="6">
    <source>
        <dbReference type="PIRSR" id="PIRSR000137-2"/>
    </source>
</evidence>
<evidence type="ECO:0000256" key="4">
    <source>
        <dbReference type="ARBA" id="ARBA00022827"/>
    </source>
</evidence>
<dbReference type="Gene3D" id="3.30.560.10">
    <property type="entry name" value="Glucose Oxidase, domain 3"/>
    <property type="match status" value="1"/>
</dbReference>
<keyword evidence="3" id="KW-0285">Flavoprotein</keyword>
<dbReference type="EMBL" id="JARIHO010000065">
    <property type="protein sequence ID" value="KAJ7314755.1"/>
    <property type="molecule type" value="Genomic_DNA"/>
</dbReference>
<evidence type="ECO:0000256" key="1">
    <source>
        <dbReference type="ARBA" id="ARBA00001974"/>
    </source>
</evidence>
<organism evidence="9 10">
    <name type="scientific">Mycena albidolilacea</name>
    <dbReference type="NCBI Taxonomy" id="1033008"/>
    <lineage>
        <taxon>Eukaryota</taxon>
        <taxon>Fungi</taxon>
        <taxon>Dikarya</taxon>
        <taxon>Basidiomycota</taxon>
        <taxon>Agaricomycotina</taxon>
        <taxon>Agaricomycetes</taxon>
        <taxon>Agaricomycetidae</taxon>
        <taxon>Agaricales</taxon>
        <taxon>Marasmiineae</taxon>
        <taxon>Mycenaceae</taxon>
        <taxon>Mycena</taxon>
    </lineage>
</organism>
<dbReference type="InterPro" id="IPR000172">
    <property type="entry name" value="GMC_OxRdtase_N"/>
</dbReference>
<feature type="active site" description="Proton donor" evidence="5">
    <location>
        <position position="528"/>
    </location>
</feature>
<feature type="binding site" evidence="6">
    <location>
        <position position="263"/>
    </location>
    <ligand>
        <name>FAD</name>
        <dbReference type="ChEBI" id="CHEBI:57692"/>
    </ligand>
</feature>
<evidence type="ECO:0000313" key="9">
    <source>
        <dbReference type="EMBL" id="KAJ7314755.1"/>
    </source>
</evidence>
<dbReference type="GO" id="GO:0050660">
    <property type="term" value="F:flavin adenine dinucleotide binding"/>
    <property type="evidence" value="ECO:0007669"/>
    <property type="project" value="InterPro"/>
</dbReference>
<dbReference type="PANTHER" id="PTHR11552">
    <property type="entry name" value="GLUCOSE-METHANOL-CHOLINE GMC OXIDOREDUCTASE"/>
    <property type="match status" value="1"/>
</dbReference>
<dbReference type="SUPFAM" id="SSF54373">
    <property type="entry name" value="FAD-linked reductases, C-terminal domain"/>
    <property type="match status" value="1"/>
</dbReference>
<accession>A0AAD6ZBW9</accession>
<evidence type="ECO:0000256" key="5">
    <source>
        <dbReference type="PIRSR" id="PIRSR000137-1"/>
    </source>
</evidence>
<dbReference type="SUPFAM" id="SSF51905">
    <property type="entry name" value="FAD/NAD(P)-binding domain"/>
    <property type="match status" value="1"/>
</dbReference>
<feature type="active site" description="Proton acceptor" evidence="5">
    <location>
        <position position="572"/>
    </location>
</feature>
<feature type="binding site" evidence="6">
    <location>
        <begin position="123"/>
        <end position="126"/>
    </location>
    <ligand>
        <name>FAD</name>
        <dbReference type="ChEBI" id="CHEBI:57692"/>
    </ligand>
</feature>
<comment type="caution">
    <text evidence="9">The sequence shown here is derived from an EMBL/GenBank/DDBJ whole genome shotgun (WGS) entry which is preliminary data.</text>
</comment>